<dbReference type="InterPro" id="IPR012938">
    <property type="entry name" value="Glc/Sorbosone_DH"/>
</dbReference>
<name>A0A5C5U9G4_9GAMM</name>
<protein>
    <submittedName>
        <fullName evidence="2">PQQ-dependent sugar dehydrogenase</fullName>
    </submittedName>
</protein>
<dbReference type="Gene3D" id="2.120.10.30">
    <property type="entry name" value="TolB, C-terminal domain"/>
    <property type="match status" value="1"/>
</dbReference>
<sequence>MARFCIHCPDRGLAERSGSMPRYGCNKIDNQRMTYGGSMDTKLLATFLIVALLPGCAESASPSTMLASMAAGATGQGIRAERVVREGLEFPTAIASPRDGSGRMFVIEREGRIRVLDRDGRLLPEAYYTREVTTDDIEQGLLGLAFDPDFSNNGRIYIAYSGASAGERYGMVLRRLQAADPAANRFDGKDELVMRVEGLVANHNGGDIHFGPDGMLYWSIGAGTGEPADHVHASKTDNLRGKILRIDVREGAGGERNTCGGKGRAPYAIPADNPFAGKRGECGEIWVYGLRNPWRFGIDAANGNLWIGDVGKDREELSVYRSGDNRDLGFPRCQGSHAYPSTGATDCPSKTGTTGPVFEYAGGDHGRCAITGGLVYRGAKPSLRGAYVFSDSCSSELLVGRLSADGKLKVDSTASGIGSGYGTIASFGEDQDNELWFINHENGGVYRVR</sequence>
<evidence type="ECO:0000259" key="1">
    <source>
        <dbReference type="Pfam" id="PF07995"/>
    </source>
</evidence>
<dbReference type="Pfam" id="PF07995">
    <property type="entry name" value="GSDH"/>
    <property type="match status" value="1"/>
</dbReference>
<dbReference type="PANTHER" id="PTHR19328">
    <property type="entry name" value="HEDGEHOG-INTERACTING PROTEIN"/>
    <property type="match status" value="1"/>
</dbReference>
<comment type="caution">
    <text evidence="2">The sequence shown here is derived from an EMBL/GenBank/DDBJ whole genome shotgun (WGS) entry which is preliminary data.</text>
</comment>
<organism evidence="2 3">
    <name type="scientific">Luteimonas marina</name>
    <dbReference type="NCBI Taxonomy" id="488485"/>
    <lineage>
        <taxon>Bacteria</taxon>
        <taxon>Pseudomonadati</taxon>
        <taxon>Pseudomonadota</taxon>
        <taxon>Gammaproteobacteria</taxon>
        <taxon>Lysobacterales</taxon>
        <taxon>Lysobacteraceae</taxon>
        <taxon>Luteimonas</taxon>
    </lineage>
</organism>
<evidence type="ECO:0000313" key="2">
    <source>
        <dbReference type="EMBL" id="TWT23081.1"/>
    </source>
</evidence>
<proteinExistence type="predicted"/>
<dbReference type="InterPro" id="IPR011042">
    <property type="entry name" value="6-blade_b-propeller_TolB-like"/>
</dbReference>
<keyword evidence="3" id="KW-1185">Reference proteome</keyword>
<dbReference type="PANTHER" id="PTHR19328:SF75">
    <property type="entry name" value="ALDOSE SUGAR DEHYDROGENASE YLII"/>
    <property type="match status" value="1"/>
</dbReference>
<dbReference type="EMBL" id="VOHK01000001">
    <property type="protein sequence ID" value="TWT23081.1"/>
    <property type="molecule type" value="Genomic_DNA"/>
</dbReference>
<reference evidence="2 3" key="1">
    <citation type="journal article" date="2008" name="Int. J. Syst. Evol. Microbiol.">
        <title>Luteimonas marina sp. nov., isolated from seawater.</title>
        <authorList>
            <person name="Baik K.S."/>
            <person name="Park S.C."/>
            <person name="Kim M.S."/>
            <person name="Kim E.M."/>
            <person name="Park C."/>
            <person name="Chun J."/>
            <person name="Seong C.N."/>
        </authorList>
    </citation>
    <scope>NUCLEOTIDE SEQUENCE [LARGE SCALE GENOMIC DNA]</scope>
    <source>
        <strain evidence="2 3">FR1330</strain>
    </source>
</reference>
<evidence type="ECO:0000313" key="3">
    <source>
        <dbReference type="Proteomes" id="UP000319980"/>
    </source>
</evidence>
<dbReference type="SUPFAM" id="SSF50952">
    <property type="entry name" value="Soluble quinoprotein glucose dehydrogenase"/>
    <property type="match status" value="1"/>
</dbReference>
<dbReference type="AlphaFoldDB" id="A0A5C5U9G4"/>
<feature type="domain" description="Glucose/Sorbosone dehydrogenase" evidence="1">
    <location>
        <begin position="89"/>
        <end position="444"/>
    </location>
</feature>
<dbReference type="InterPro" id="IPR011041">
    <property type="entry name" value="Quinoprot_gluc/sorb_DH_b-prop"/>
</dbReference>
<accession>A0A5C5U9G4</accession>
<dbReference type="Proteomes" id="UP000319980">
    <property type="component" value="Unassembled WGS sequence"/>
</dbReference>
<gene>
    <name evidence="2" type="ORF">FQY83_00030</name>
</gene>